<protein>
    <submittedName>
        <fullName evidence="1">Putative lipoprotein</fullName>
    </submittedName>
</protein>
<dbReference type="AlphaFoldDB" id="A0A0A8E751"/>
<dbReference type="OrthoDB" id="399419at2"/>
<dbReference type="EMBL" id="CP007585">
    <property type="protein sequence ID" value="AJC49843.1"/>
    <property type="molecule type" value="Genomic_DNA"/>
</dbReference>
<dbReference type="RefSeq" id="WP_002557994.1">
    <property type="nucleotide sequence ID" value="NZ_CP007585.1"/>
</dbReference>
<dbReference type="KEGG" id="mfq:MYF_01630"/>
<evidence type="ECO:0000313" key="2">
    <source>
        <dbReference type="Proteomes" id="UP000031129"/>
    </source>
</evidence>
<evidence type="ECO:0000313" key="1">
    <source>
        <dbReference type="EMBL" id="AJC49843.1"/>
    </source>
</evidence>
<reference evidence="1 2" key="1">
    <citation type="journal article" date="2015" name="Genome Announc.">
        <title>Complete Genome Sequence of Mycoplasma flocculare Strain Ms42T (ATCC 27399T).</title>
        <authorList>
            <person name="Calcutt M.J."/>
            <person name="Foecking M.F."/>
            <person name="Heidari M.B."/>
            <person name="McIntosh M.A."/>
        </authorList>
    </citation>
    <scope>NUCLEOTIDE SEQUENCE [LARGE SCALE GENOMIC DNA]</scope>
    <source>
        <strain evidence="2">ATCC 27399</strain>
    </source>
</reference>
<dbReference type="HOGENOM" id="CLU_1101892_0_0_14"/>
<dbReference type="Proteomes" id="UP000031129">
    <property type="component" value="Chromosome"/>
</dbReference>
<dbReference type="PROSITE" id="PS51257">
    <property type="entry name" value="PROKAR_LIPOPROTEIN"/>
    <property type="match status" value="1"/>
</dbReference>
<dbReference type="STRING" id="743971.MYF_01630"/>
<organism evidence="1 2">
    <name type="scientific">Mesomycoplasma flocculare ATCC 27399</name>
    <dbReference type="NCBI Taxonomy" id="743971"/>
    <lineage>
        <taxon>Bacteria</taxon>
        <taxon>Bacillati</taxon>
        <taxon>Mycoplasmatota</taxon>
        <taxon>Mycoplasmoidales</taxon>
        <taxon>Metamycoplasmataceae</taxon>
        <taxon>Mesomycoplasma</taxon>
    </lineage>
</organism>
<keyword evidence="2" id="KW-1185">Reference proteome</keyword>
<keyword evidence="1" id="KW-0449">Lipoprotein</keyword>
<proteinExistence type="predicted"/>
<sequence length="245" mass="29711">MNKKRKISLQIRKILSSVVLIPTIGLFTLACKNKEFLNQKKDNFFDNNVVKKINDNFEEYQRKYFMNSYWLHRETLKYLDKVEQPFPSEFYFKSNLSENEQRIRNENQQKFDNYFKTNKATNYTLKTKEEFENLDSNILKPIFKNYLSKFFPNQNIEQIFDQYNLYYFVKESEIYSFGLSKTDLGWWWFDSLKFNKLYFIEPPQRPIVHTMVPYTGAQINIVAFKKSENIEFFESSNIDTIMKLI</sequence>
<name>A0A0A8E751_MESFC</name>
<accession>A0A0A8E751</accession>
<gene>
    <name evidence="1" type="ORF">MYF_01630</name>
</gene>